<accession>A0ABR1H8D1</accession>
<proteinExistence type="predicted"/>
<dbReference type="EMBL" id="JAZAVK010000189">
    <property type="protein sequence ID" value="KAK7417305.1"/>
    <property type="molecule type" value="Genomic_DNA"/>
</dbReference>
<name>A0ABR1H8D1_9HYPO</name>
<reference evidence="1 2" key="1">
    <citation type="journal article" date="2025" name="Microbiol. Resour. Announc.">
        <title>Draft genome sequences for Neonectria magnoliae and Neonectria punicea, canker pathogens of Liriodendron tulipifera and Acer saccharum in West Virginia.</title>
        <authorList>
            <person name="Petronek H.M."/>
            <person name="Kasson M.T."/>
            <person name="Metheny A.M."/>
            <person name="Stauder C.M."/>
            <person name="Lovett B."/>
            <person name="Lynch S.C."/>
            <person name="Garnas J.R."/>
            <person name="Kasson L.R."/>
            <person name="Stajich J.E."/>
        </authorList>
    </citation>
    <scope>NUCLEOTIDE SEQUENCE [LARGE SCALE GENOMIC DNA]</scope>
    <source>
        <strain evidence="1 2">NRRL 64651</strain>
    </source>
</reference>
<sequence length="72" mass="8597">MFDPENREATPNFKADYVRWEMHLTEPTNSKLPDPEVILDMPSEVVRIDERYLTRPTTYVLSEERVEEVQEL</sequence>
<evidence type="ECO:0000313" key="1">
    <source>
        <dbReference type="EMBL" id="KAK7417305.1"/>
    </source>
</evidence>
<organism evidence="1 2">
    <name type="scientific">Neonectria magnoliae</name>
    <dbReference type="NCBI Taxonomy" id="2732573"/>
    <lineage>
        <taxon>Eukaryota</taxon>
        <taxon>Fungi</taxon>
        <taxon>Dikarya</taxon>
        <taxon>Ascomycota</taxon>
        <taxon>Pezizomycotina</taxon>
        <taxon>Sordariomycetes</taxon>
        <taxon>Hypocreomycetidae</taxon>
        <taxon>Hypocreales</taxon>
        <taxon>Nectriaceae</taxon>
        <taxon>Neonectria</taxon>
    </lineage>
</organism>
<evidence type="ECO:0000313" key="2">
    <source>
        <dbReference type="Proteomes" id="UP001498421"/>
    </source>
</evidence>
<dbReference type="Proteomes" id="UP001498421">
    <property type="component" value="Unassembled WGS sequence"/>
</dbReference>
<gene>
    <name evidence="1" type="ORF">QQZ08_011685</name>
</gene>
<keyword evidence="2" id="KW-1185">Reference proteome</keyword>
<protein>
    <submittedName>
        <fullName evidence="1">Uncharacterized protein</fullName>
    </submittedName>
</protein>
<comment type="caution">
    <text evidence="1">The sequence shown here is derived from an EMBL/GenBank/DDBJ whole genome shotgun (WGS) entry which is preliminary data.</text>
</comment>